<evidence type="ECO:0000256" key="2">
    <source>
        <dbReference type="SAM" id="Phobius"/>
    </source>
</evidence>
<feature type="compositionally biased region" description="Low complexity" evidence="1">
    <location>
        <begin position="1"/>
        <end position="17"/>
    </location>
</feature>
<dbReference type="AlphaFoldDB" id="A0A841TWH1"/>
<evidence type="ECO:0000313" key="5">
    <source>
        <dbReference type="Proteomes" id="UP000553776"/>
    </source>
</evidence>
<feature type="transmembrane region" description="Helical" evidence="2">
    <location>
        <begin position="43"/>
        <end position="67"/>
    </location>
</feature>
<dbReference type="Pfam" id="PF09992">
    <property type="entry name" value="NAGPA"/>
    <property type="match status" value="1"/>
</dbReference>
<gene>
    <name evidence="4" type="ORF">H7B90_00975</name>
</gene>
<keyword evidence="5" id="KW-1185">Reference proteome</keyword>
<dbReference type="PANTHER" id="PTHR40446">
    <property type="entry name" value="N-ACETYLGLUCOSAMINE-1-PHOSPHODIESTER ALPHA-N-ACETYLGLUCOSAMINIDASE"/>
    <property type="match status" value="1"/>
</dbReference>
<comment type="caution">
    <text evidence="4">The sequence shown here is derived from an EMBL/GenBank/DDBJ whole genome shotgun (WGS) entry which is preliminary data.</text>
</comment>
<accession>A0A841TWH1</accession>
<dbReference type="EMBL" id="JACJVR010000002">
    <property type="protein sequence ID" value="MBB6689964.1"/>
    <property type="molecule type" value="Genomic_DNA"/>
</dbReference>
<feature type="region of interest" description="Disordered" evidence="1">
    <location>
        <begin position="1"/>
        <end position="36"/>
    </location>
</feature>
<organism evidence="4 5">
    <name type="scientific">Cohnella xylanilytica</name>
    <dbReference type="NCBI Taxonomy" id="557555"/>
    <lineage>
        <taxon>Bacteria</taxon>
        <taxon>Bacillati</taxon>
        <taxon>Bacillota</taxon>
        <taxon>Bacilli</taxon>
        <taxon>Bacillales</taxon>
        <taxon>Paenibacillaceae</taxon>
        <taxon>Cohnella</taxon>
    </lineage>
</organism>
<feature type="domain" description="Phosphodiester glycosidase" evidence="3">
    <location>
        <begin position="188"/>
        <end position="368"/>
    </location>
</feature>
<evidence type="ECO:0000256" key="1">
    <source>
        <dbReference type="SAM" id="MobiDB-lite"/>
    </source>
</evidence>
<evidence type="ECO:0000313" key="4">
    <source>
        <dbReference type="EMBL" id="MBB6689964.1"/>
    </source>
</evidence>
<keyword evidence="2" id="KW-0812">Transmembrane</keyword>
<dbReference type="GO" id="GO:0016798">
    <property type="term" value="F:hydrolase activity, acting on glycosyl bonds"/>
    <property type="evidence" value="ECO:0007669"/>
    <property type="project" value="UniProtKB-KW"/>
</dbReference>
<keyword evidence="4" id="KW-0326">Glycosidase</keyword>
<dbReference type="InterPro" id="IPR018711">
    <property type="entry name" value="NAGPA"/>
</dbReference>
<keyword evidence="4" id="KW-0378">Hydrolase</keyword>
<protein>
    <submittedName>
        <fullName evidence="4">Phosphodiester glycosidase family protein</fullName>
    </submittedName>
</protein>
<keyword evidence="2" id="KW-0472">Membrane</keyword>
<feature type="region of interest" description="Disordered" evidence="1">
    <location>
        <begin position="116"/>
        <end position="139"/>
    </location>
</feature>
<evidence type="ECO:0000259" key="3">
    <source>
        <dbReference type="Pfam" id="PF09992"/>
    </source>
</evidence>
<name>A0A841TWH1_9BACL</name>
<dbReference type="Proteomes" id="UP000553776">
    <property type="component" value="Unassembled WGS sequence"/>
</dbReference>
<dbReference type="PANTHER" id="PTHR40446:SF2">
    <property type="entry name" value="N-ACETYLGLUCOSAMINE-1-PHOSPHODIESTER ALPHA-N-ACETYLGLUCOSAMINIDASE"/>
    <property type="match status" value="1"/>
</dbReference>
<sequence length="393" mass="42744">MPPLSTSTSSPTRAPAAKRSPSPTGPRQTSRSRTKKRRRRFGFVRVVGFLILLSLFLSIAFMVWFFLTPSGTALRYRAADTIITTRHREWAKYLVGEQGLRERVAEYARQFEEMGEEKDTHTIAVPGADPGDPEASEEPRPLAQIETIDGKGYHGYLLSVSDPKKIRLVVPNKAGRGEKVSSMVERTGAVAGVNAGGFADPNWNGNGFQPIGLVISQGRVFYRDLPMDKSTQIVGIDKDGKMVAGRYSINELLDMGISEAVSFSPRIIVNGKGLIKNHSQGWGIAPRSVMGQKEDGTILFLIIDGRQPGYSIGADLYDAQQIMLDHGAVIAANLDGGSSTVLVGEGGEIVNRPSTKGGRYLPTAFLVFDNPESVSVPNIWEGLTAKDIDPAKW</sequence>
<proteinExistence type="predicted"/>
<keyword evidence="2" id="KW-1133">Transmembrane helix</keyword>
<reference evidence="4 5" key="1">
    <citation type="submission" date="2020-08" db="EMBL/GenBank/DDBJ databases">
        <title>Cohnella phylogeny.</title>
        <authorList>
            <person name="Dunlap C."/>
        </authorList>
    </citation>
    <scope>NUCLEOTIDE SEQUENCE [LARGE SCALE GENOMIC DNA]</scope>
    <source>
        <strain evidence="4 5">DSM 25239</strain>
    </source>
</reference>